<gene>
    <name evidence="1" type="ORF">CEXT_627361</name>
</gene>
<evidence type="ECO:0000313" key="2">
    <source>
        <dbReference type="Proteomes" id="UP001054945"/>
    </source>
</evidence>
<dbReference type="EMBL" id="BPLR01005355">
    <property type="protein sequence ID" value="GIY01678.1"/>
    <property type="molecule type" value="Genomic_DNA"/>
</dbReference>
<accession>A0AAV4PW82</accession>
<keyword evidence="2" id="KW-1185">Reference proteome</keyword>
<name>A0AAV4PW82_CAEEX</name>
<dbReference type="Proteomes" id="UP001054945">
    <property type="component" value="Unassembled WGS sequence"/>
</dbReference>
<dbReference type="AlphaFoldDB" id="A0AAV4PW82"/>
<organism evidence="1 2">
    <name type="scientific">Caerostris extrusa</name>
    <name type="common">Bark spider</name>
    <name type="synonym">Caerostris bankana</name>
    <dbReference type="NCBI Taxonomy" id="172846"/>
    <lineage>
        <taxon>Eukaryota</taxon>
        <taxon>Metazoa</taxon>
        <taxon>Ecdysozoa</taxon>
        <taxon>Arthropoda</taxon>
        <taxon>Chelicerata</taxon>
        <taxon>Arachnida</taxon>
        <taxon>Araneae</taxon>
        <taxon>Araneomorphae</taxon>
        <taxon>Entelegynae</taxon>
        <taxon>Araneoidea</taxon>
        <taxon>Araneidae</taxon>
        <taxon>Caerostris</taxon>
    </lineage>
</organism>
<proteinExistence type="predicted"/>
<evidence type="ECO:0000313" key="1">
    <source>
        <dbReference type="EMBL" id="GIY01678.1"/>
    </source>
</evidence>
<reference evidence="1 2" key="1">
    <citation type="submission" date="2021-06" db="EMBL/GenBank/DDBJ databases">
        <title>Caerostris extrusa draft genome.</title>
        <authorList>
            <person name="Kono N."/>
            <person name="Arakawa K."/>
        </authorList>
    </citation>
    <scope>NUCLEOTIDE SEQUENCE [LARGE SCALE GENOMIC DNA]</scope>
</reference>
<comment type="caution">
    <text evidence="1">The sequence shown here is derived from an EMBL/GenBank/DDBJ whole genome shotgun (WGS) entry which is preliminary data.</text>
</comment>
<sequence>MPCLKQKLACFFDSQSAVYGLGRFSKSHCYIIEHAFYFMPCLKQKLAWILICFGLGRFQNPIYIIEYAFYFMPCLKQKLACFFDSHRLFMVWVDFQNPIATS</sequence>
<protein>
    <submittedName>
        <fullName evidence="1">Uncharacterized protein</fullName>
    </submittedName>
</protein>